<reference evidence="1" key="1">
    <citation type="submission" date="2020-08" db="EMBL/GenBank/DDBJ databases">
        <authorList>
            <person name="Hu Y."/>
            <person name="Nguyen S.V."/>
            <person name="Li F."/>
            <person name="Fanning S."/>
        </authorList>
    </citation>
    <scope>NUCLEOTIDE SEQUENCE</scope>
    <source>
        <strain evidence="1">SYSU D8009</strain>
    </source>
</reference>
<dbReference type="RefSeq" id="WP_186769784.1">
    <property type="nucleotide sequence ID" value="NZ_JACOMF010000005.1"/>
</dbReference>
<dbReference type="Gene3D" id="3.40.50.150">
    <property type="entry name" value="Vaccinia Virus protein VP39"/>
    <property type="match status" value="1"/>
</dbReference>
<dbReference type="GO" id="GO:0032259">
    <property type="term" value="P:methylation"/>
    <property type="evidence" value="ECO:0007669"/>
    <property type="project" value="UniProtKB-KW"/>
</dbReference>
<evidence type="ECO:0000313" key="1">
    <source>
        <dbReference type="EMBL" id="MBC4015020.1"/>
    </source>
</evidence>
<dbReference type="SUPFAM" id="SSF53335">
    <property type="entry name" value="S-adenosyl-L-methionine-dependent methyltransferases"/>
    <property type="match status" value="1"/>
</dbReference>
<protein>
    <submittedName>
        <fullName evidence="1">Methyltransferase domain-containing protein</fullName>
    </submittedName>
</protein>
<accession>A0A9X0QW69</accession>
<dbReference type="Pfam" id="PF13489">
    <property type="entry name" value="Methyltransf_23"/>
    <property type="match status" value="1"/>
</dbReference>
<dbReference type="GO" id="GO:0008168">
    <property type="term" value="F:methyltransferase activity"/>
    <property type="evidence" value="ECO:0007669"/>
    <property type="project" value="UniProtKB-KW"/>
</dbReference>
<comment type="caution">
    <text evidence="1">The sequence shown here is derived from an EMBL/GenBank/DDBJ whole genome shotgun (WGS) entry which is preliminary data.</text>
</comment>
<keyword evidence="1" id="KW-0808">Transferase</keyword>
<keyword evidence="1" id="KW-0489">Methyltransferase</keyword>
<gene>
    <name evidence="1" type="ORF">H7965_06750</name>
</gene>
<keyword evidence="2" id="KW-1185">Reference proteome</keyword>
<sequence>MTGRNAALLRGLSPGDPIIEIGPSFAPVAAKRDGWATTVVDHASRAELAAKYTGHPNVDPSRIEEVDHIWTGGPLDALLPPERHGRYAAIIASHVIEHIPDPVGFLASAAKLLDPERGVLSLAVPDKRWCFDLLKPLTTTGQVLAAHRRGTGRHGPATLFDHTAYYATDAEGRPSWMAGEALPTLRLGARLEDAKSAFDGYSDAPDAPYVDCHAWHFTPSSFALLVLELGEVGVADWRVDWIRPEPAVEFLVHLRRGRQRFASAEAREAARLDLLKAALLEVRAQTDWMVAPVPAPAAPPPSEPLGPRLEAIEARLRVISESQLPEIATTAAWARQAMRPARAAWRQIMPLRRLVARLRGRADATTLSMDRRTKLP</sequence>
<evidence type="ECO:0000313" key="2">
    <source>
        <dbReference type="Proteomes" id="UP000600101"/>
    </source>
</evidence>
<dbReference type="InterPro" id="IPR029063">
    <property type="entry name" value="SAM-dependent_MTases_sf"/>
</dbReference>
<proteinExistence type="predicted"/>
<organism evidence="1 2">
    <name type="scientific">Siccirubricoccus deserti</name>
    <dbReference type="NCBI Taxonomy" id="2013562"/>
    <lineage>
        <taxon>Bacteria</taxon>
        <taxon>Pseudomonadati</taxon>
        <taxon>Pseudomonadota</taxon>
        <taxon>Alphaproteobacteria</taxon>
        <taxon>Acetobacterales</taxon>
        <taxon>Roseomonadaceae</taxon>
        <taxon>Siccirubricoccus</taxon>
    </lineage>
</organism>
<name>A0A9X0QW69_9PROT</name>
<dbReference type="Proteomes" id="UP000600101">
    <property type="component" value="Unassembled WGS sequence"/>
</dbReference>
<dbReference type="AlphaFoldDB" id="A0A9X0QW69"/>
<dbReference type="EMBL" id="JACOMF010000005">
    <property type="protein sequence ID" value="MBC4015020.1"/>
    <property type="molecule type" value="Genomic_DNA"/>
</dbReference>